<accession>A0ABV8S749</accession>
<dbReference type="Proteomes" id="UP001595755">
    <property type="component" value="Unassembled WGS sequence"/>
</dbReference>
<evidence type="ECO:0000313" key="3">
    <source>
        <dbReference type="EMBL" id="MFC4303376.1"/>
    </source>
</evidence>
<dbReference type="InterPro" id="IPR012854">
    <property type="entry name" value="Cu_amine_oxidase-like_N"/>
</dbReference>
<comment type="caution">
    <text evidence="3">The sequence shown here is derived from an EMBL/GenBank/DDBJ whole genome shotgun (WGS) entry which is preliminary data.</text>
</comment>
<feature type="domain" description="Copper amine oxidase-like N-terminal" evidence="2">
    <location>
        <begin position="51"/>
        <end position="158"/>
    </location>
</feature>
<dbReference type="InterPro" id="IPR036582">
    <property type="entry name" value="Mao_N_sf"/>
</dbReference>
<dbReference type="Gene3D" id="3.30.457.10">
    <property type="entry name" value="Copper amine oxidase-like, N-terminal domain"/>
    <property type="match status" value="2"/>
</dbReference>
<keyword evidence="1" id="KW-0732">Signal</keyword>
<feature type="chain" id="PRO_5046870992" evidence="1">
    <location>
        <begin position="32"/>
        <end position="646"/>
    </location>
</feature>
<feature type="signal peptide" evidence="1">
    <location>
        <begin position="1"/>
        <end position="31"/>
    </location>
</feature>
<name>A0ABV8S749_9BACL</name>
<evidence type="ECO:0000313" key="4">
    <source>
        <dbReference type="Proteomes" id="UP001595755"/>
    </source>
</evidence>
<evidence type="ECO:0000259" key="2">
    <source>
        <dbReference type="Pfam" id="PF07833"/>
    </source>
</evidence>
<dbReference type="RefSeq" id="WP_204602899.1">
    <property type="nucleotide sequence ID" value="NZ_JBHSED010000013.1"/>
</dbReference>
<dbReference type="Pfam" id="PF07833">
    <property type="entry name" value="Cu_amine_oxidN1"/>
    <property type="match status" value="1"/>
</dbReference>
<dbReference type="EMBL" id="JBHSED010000013">
    <property type="protein sequence ID" value="MFC4303376.1"/>
    <property type="molecule type" value="Genomic_DNA"/>
</dbReference>
<sequence>MTAIFRTRSAAVLALLLSVVLLVIGALPAAAEEAAKQSEIRLKLGSGQMNINGETVKIQQAPYASAGHVMVPLAVFTNPKGFGAKVQLTNNKIIKLTYGKHVAVLTLGSKAATIDGKKLTLPVAPASKQGVAMVPLTPLAKSFGASQAKDETTKEIVIKFKAAAGAAGGKNSAIDTDAGKSQIGDSYYQWSMNYPTGLVKSAQSQDGDSLIFEDVKKEYYLGIFVEEARNTMSVNEKRSAMTEYQDEGEKTVDKKTVGEGDKSYERIITKFKSGFFYEYRGFQANGFFYIIVYGKRVGSASELTQSGSLLDSFRTSFDRSSSSIKDMTQILDGFKSFTDEDYGLNVKLPKEWKVDEKSTYPYYETEDAYLYLDVTSVVAGDTLDAWVKRKTTRLEQSFAPAYRKEPELKDVIWNGIPAKAMKISYSWDTERWWEEYEIFAVEGKYRYYTSVAYLKSSASKYSNLMDTVLRTMKVDFATVEKNMGDLPDDYDNADREAKVTKQSDKYGYRVTLPEFWYGDQKNFEEATVEYSFVGGLFSVEAWEESYSFYELDASISEFYREKTSKSSKYRLISKQQTQYAGYTAIKVVTEDTTNTNVSPYRMIEYYVLKGDKVYRVWGAYFLANGSEFVIRNLENTLSSLTFVEGR</sequence>
<gene>
    <name evidence="3" type="ORF">ACFO1S_07920</name>
</gene>
<dbReference type="SUPFAM" id="SSF55383">
    <property type="entry name" value="Copper amine oxidase, domain N"/>
    <property type="match status" value="1"/>
</dbReference>
<evidence type="ECO:0000256" key="1">
    <source>
        <dbReference type="SAM" id="SignalP"/>
    </source>
</evidence>
<protein>
    <submittedName>
        <fullName evidence="3">Stalk domain-containing protein</fullName>
    </submittedName>
</protein>
<organism evidence="3 4">
    <name type="scientific">Cohnella boryungensis</name>
    <dbReference type="NCBI Taxonomy" id="768479"/>
    <lineage>
        <taxon>Bacteria</taxon>
        <taxon>Bacillati</taxon>
        <taxon>Bacillota</taxon>
        <taxon>Bacilli</taxon>
        <taxon>Bacillales</taxon>
        <taxon>Paenibacillaceae</taxon>
        <taxon>Cohnella</taxon>
    </lineage>
</organism>
<proteinExistence type="predicted"/>
<reference evidence="4" key="1">
    <citation type="journal article" date="2019" name="Int. J. Syst. Evol. Microbiol.">
        <title>The Global Catalogue of Microorganisms (GCM) 10K type strain sequencing project: providing services to taxonomists for standard genome sequencing and annotation.</title>
        <authorList>
            <consortium name="The Broad Institute Genomics Platform"/>
            <consortium name="The Broad Institute Genome Sequencing Center for Infectious Disease"/>
            <person name="Wu L."/>
            <person name="Ma J."/>
        </authorList>
    </citation>
    <scope>NUCLEOTIDE SEQUENCE [LARGE SCALE GENOMIC DNA]</scope>
    <source>
        <strain evidence="4">CGMCC 4.1641</strain>
    </source>
</reference>
<keyword evidence="4" id="KW-1185">Reference proteome</keyword>